<feature type="region of interest" description="Disordered" evidence="1">
    <location>
        <begin position="1"/>
        <end position="28"/>
    </location>
</feature>
<reference evidence="2 3" key="1">
    <citation type="submission" date="2024-09" db="EMBL/GenBank/DDBJ databases">
        <authorList>
            <person name="Sun Q."/>
            <person name="Mori K."/>
        </authorList>
    </citation>
    <scope>NUCLEOTIDE SEQUENCE [LARGE SCALE GENOMIC DNA]</scope>
    <source>
        <strain evidence="2 3">CCM 7609</strain>
    </source>
</reference>
<keyword evidence="3" id="KW-1185">Reference proteome</keyword>
<accession>A0ABV5G6G3</accession>
<gene>
    <name evidence="2" type="ORF">ACFFX0_26335</name>
</gene>
<proteinExistence type="predicted"/>
<feature type="compositionally biased region" description="Polar residues" evidence="1">
    <location>
        <begin position="8"/>
        <end position="25"/>
    </location>
</feature>
<name>A0ABV5G6G3_9MICC</name>
<evidence type="ECO:0000256" key="1">
    <source>
        <dbReference type="SAM" id="MobiDB-lite"/>
    </source>
</evidence>
<comment type="caution">
    <text evidence="2">The sequence shown here is derived from an EMBL/GenBank/DDBJ whole genome shotgun (WGS) entry which is preliminary data.</text>
</comment>
<dbReference type="EMBL" id="JBHMFI010000002">
    <property type="protein sequence ID" value="MFB9074520.1"/>
    <property type="molecule type" value="Genomic_DNA"/>
</dbReference>
<dbReference type="Proteomes" id="UP001589575">
    <property type="component" value="Unassembled WGS sequence"/>
</dbReference>
<evidence type="ECO:0000313" key="3">
    <source>
        <dbReference type="Proteomes" id="UP001589575"/>
    </source>
</evidence>
<feature type="region of interest" description="Disordered" evidence="1">
    <location>
        <begin position="59"/>
        <end position="81"/>
    </location>
</feature>
<protein>
    <submittedName>
        <fullName evidence="2">Uncharacterized protein</fullName>
    </submittedName>
</protein>
<sequence length="81" mass="8580">MPKDRGSAGSTASSQPANRNCASASTKRRISHADAVRSRCNCARVVHFIVDSSVSWNTGDNGTLVDFDISDKPSGGSREEP</sequence>
<evidence type="ECO:0000313" key="2">
    <source>
        <dbReference type="EMBL" id="MFB9074520.1"/>
    </source>
</evidence>
<organism evidence="2 3">
    <name type="scientific">Citricoccus parietis</name>
    <dbReference type="NCBI Taxonomy" id="592307"/>
    <lineage>
        <taxon>Bacteria</taxon>
        <taxon>Bacillati</taxon>
        <taxon>Actinomycetota</taxon>
        <taxon>Actinomycetes</taxon>
        <taxon>Micrococcales</taxon>
        <taxon>Micrococcaceae</taxon>
        <taxon>Citricoccus</taxon>
    </lineage>
</organism>